<dbReference type="Pfam" id="PF01764">
    <property type="entry name" value="Lipase_3"/>
    <property type="match status" value="1"/>
</dbReference>
<feature type="region of interest" description="Disordered" evidence="1">
    <location>
        <begin position="361"/>
        <end position="393"/>
    </location>
</feature>
<feature type="transmembrane region" description="Helical" evidence="2">
    <location>
        <begin position="463"/>
        <end position="485"/>
    </location>
</feature>
<dbReference type="InterPro" id="IPR029058">
    <property type="entry name" value="AB_hydrolase_fold"/>
</dbReference>
<proteinExistence type="predicted"/>
<dbReference type="EMBL" id="DS113290">
    <property type="protein sequence ID" value="EAY13132.1"/>
    <property type="molecule type" value="Genomic_DNA"/>
</dbReference>
<name>A2E2F7_TRIV3</name>
<dbReference type="RefSeq" id="XP_001325355.1">
    <property type="nucleotide sequence ID" value="XM_001325320.1"/>
</dbReference>
<dbReference type="STRING" id="5722.A2E2F7"/>
<reference evidence="4" key="2">
    <citation type="journal article" date="2007" name="Science">
        <title>Draft genome sequence of the sexually transmitted pathogen Trichomonas vaginalis.</title>
        <authorList>
            <person name="Carlton J.M."/>
            <person name="Hirt R.P."/>
            <person name="Silva J.C."/>
            <person name="Delcher A.L."/>
            <person name="Schatz M."/>
            <person name="Zhao Q."/>
            <person name="Wortman J.R."/>
            <person name="Bidwell S.L."/>
            <person name="Alsmark U.C.M."/>
            <person name="Besteiro S."/>
            <person name="Sicheritz-Ponten T."/>
            <person name="Noel C.J."/>
            <person name="Dacks J.B."/>
            <person name="Foster P.G."/>
            <person name="Simillion C."/>
            <person name="Van de Peer Y."/>
            <person name="Miranda-Saavedra D."/>
            <person name="Barton G.J."/>
            <person name="Westrop G.D."/>
            <person name="Mueller S."/>
            <person name="Dessi D."/>
            <person name="Fiori P.L."/>
            <person name="Ren Q."/>
            <person name="Paulsen I."/>
            <person name="Zhang H."/>
            <person name="Bastida-Corcuera F.D."/>
            <person name="Simoes-Barbosa A."/>
            <person name="Brown M.T."/>
            <person name="Hayes R.D."/>
            <person name="Mukherjee M."/>
            <person name="Okumura C.Y."/>
            <person name="Schneider R."/>
            <person name="Smith A.J."/>
            <person name="Vanacova S."/>
            <person name="Villalvazo M."/>
            <person name="Haas B.J."/>
            <person name="Pertea M."/>
            <person name="Feldblyum T.V."/>
            <person name="Utterback T.R."/>
            <person name="Shu C.L."/>
            <person name="Osoegawa K."/>
            <person name="de Jong P.J."/>
            <person name="Hrdy I."/>
            <person name="Horvathova L."/>
            <person name="Zubacova Z."/>
            <person name="Dolezal P."/>
            <person name="Malik S.B."/>
            <person name="Logsdon J.M. Jr."/>
            <person name="Henze K."/>
            <person name="Gupta A."/>
            <person name="Wang C.C."/>
            <person name="Dunne R.L."/>
            <person name="Upcroft J.A."/>
            <person name="Upcroft P."/>
            <person name="White O."/>
            <person name="Salzberg S.L."/>
            <person name="Tang P."/>
            <person name="Chiu C.-H."/>
            <person name="Lee Y.-S."/>
            <person name="Embley T.M."/>
            <person name="Coombs G.H."/>
            <person name="Mottram J.C."/>
            <person name="Tachezy J."/>
            <person name="Fraser-Liggett C.M."/>
            <person name="Johnson P.J."/>
        </authorList>
    </citation>
    <scope>NUCLEOTIDE SEQUENCE [LARGE SCALE GENOMIC DNA]</scope>
    <source>
        <strain evidence="4">G3</strain>
    </source>
</reference>
<keyword evidence="5" id="KW-1185">Reference proteome</keyword>
<keyword evidence="2" id="KW-1133">Transmembrane helix</keyword>
<dbReference type="AlphaFoldDB" id="A2E2F7"/>
<dbReference type="eggNOG" id="ENOG502QU5M">
    <property type="taxonomic scope" value="Eukaryota"/>
</dbReference>
<dbReference type="InParanoid" id="A2E2F7"/>
<evidence type="ECO:0000256" key="2">
    <source>
        <dbReference type="SAM" id="Phobius"/>
    </source>
</evidence>
<dbReference type="SUPFAM" id="SSF53474">
    <property type="entry name" value="alpha/beta-Hydrolases"/>
    <property type="match status" value="1"/>
</dbReference>
<protein>
    <recommendedName>
        <fullName evidence="3">Fungal lipase-type domain-containing protein</fullName>
    </recommendedName>
</protein>
<evidence type="ECO:0000259" key="3">
    <source>
        <dbReference type="Pfam" id="PF01764"/>
    </source>
</evidence>
<evidence type="ECO:0000313" key="4">
    <source>
        <dbReference type="EMBL" id="EAY13132.1"/>
    </source>
</evidence>
<dbReference type="InterPro" id="IPR002921">
    <property type="entry name" value="Fungal_lipase-type"/>
</dbReference>
<evidence type="ECO:0000256" key="1">
    <source>
        <dbReference type="SAM" id="MobiDB-lite"/>
    </source>
</evidence>
<dbReference type="OMA" id="WCASVIN"/>
<reference evidence="4" key="1">
    <citation type="submission" date="2006-10" db="EMBL/GenBank/DDBJ databases">
        <authorList>
            <person name="Amadeo P."/>
            <person name="Zhao Q."/>
            <person name="Wortman J."/>
            <person name="Fraser-Liggett C."/>
            <person name="Carlton J."/>
        </authorList>
    </citation>
    <scope>NUCLEOTIDE SEQUENCE</scope>
    <source>
        <strain evidence="4">G3</strain>
    </source>
</reference>
<feature type="transmembrane region" description="Helical" evidence="2">
    <location>
        <begin position="256"/>
        <end position="278"/>
    </location>
</feature>
<keyword evidence="2" id="KW-0472">Membrane</keyword>
<dbReference type="Gene3D" id="3.40.50.1820">
    <property type="entry name" value="alpha/beta hydrolase"/>
    <property type="match status" value="1"/>
</dbReference>
<feature type="transmembrane region" description="Helical" evidence="2">
    <location>
        <begin position="159"/>
        <end position="184"/>
    </location>
</feature>
<sequence length="899" mass="103642">MRRSADAEATCIDVHYEKDPHDYQISKSDLNQIFYNRNVDQFTINVSGEEYSFVKMATADQGIQYAFTCNPEKQEQGFLLKSLFQGDPITVKAQNATFLKEAADTLNIEDLKELADRYITRGYYEPSVKSSCRNVFKWLSSFLRHISYILKVLLTLWDLMGPVVIVGFYLHSIILFATMCLHVLQHSAVLFIFVLLPLALYSFFFVNIITICVVEFFKFTIFKRTPAISVQILFAKFLKNTKLNSHIKSEFICMPYFYDICLGILFLIFAISFAAQAFSTRVSMVVEIYILIFVVIIPPIKYFLIIMEYTIHSICSCFSYCRIRYREIGDFSDPFLNAIYFRDHPYQNLLPVLFNRRQNSEENKPRNANKPAQPKNSNANENGEANTEDNIDDLSESQKDIEDLTDFEGNDDRMNQQNLACSVITKAIFSRNTFSVYAFFALLIYLIVTFVRSTFSWKQALCIIFIYELITIPICTWMPMPFFWLHRQRDPAMTKRMLQLEYENLKSTGDYNKYSRDMVIWSNKHMLLRWVSIFIAVILIVLLVLFIIVAIVFSFNNEYAQDGSISNDDIPNATIANTTDATNETLNETELVALNSTVPNEGFRVTRSPICYANAKGLSGLQAIALANSAYYFTNNTYNKLDYLMQEFFGQNWTNSVEFIGTFVNETYNCSMNHFRIYTQQGKLVVFSVRGTFTLNDVLVDVEQWCASVINDFIMPVIPLMKTFGDTGRVILQWMMTMPRQIFRQFSLTDNYMTTMLDYINNQTIADDEDVLIIGHSLGGGIAKILSMKTGYQAVSVSGPNVRSMQSFYELKKFKNIQYTWINVVPNQDIVAMVEANELTSNYKVPCRVGMMKCHAIARTLCQTAIICGQEAEHREYCKKGFKGHHYTDMLKYDLPIKV</sequence>
<accession>A2E2F7</accession>
<dbReference type="GO" id="GO:0006629">
    <property type="term" value="P:lipid metabolic process"/>
    <property type="evidence" value="ECO:0007669"/>
    <property type="project" value="InterPro"/>
</dbReference>
<dbReference type="Proteomes" id="UP000001542">
    <property type="component" value="Unassembled WGS sequence"/>
</dbReference>
<feature type="domain" description="Fungal lipase-type" evidence="3">
    <location>
        <begin position="686"/>
        <end position="834"/>
    </location>
</feature>
<feature type="transmembrane region" description="Helical" evidence="2">
    <location>
        <begin position="284"/>
        <end position="304"/>
    </location>
</feature>
<dbReference type="VEuPathDB" id="TrichDB:TVAG_444150"/>
<dbReference type="KEGG" id="tva:4771105"/>
<feature type="transmembrane region" description="Helical" evidence="2">
    <location>
        <begin position="190"/>
        <end position="214"/>
    </location>
</feature>
<evidence type="ECO:0000313" key="5">
    <source>
        <dbReference type="Proteomes" id="UP000001542"/>
    </source>
</evidence>
<gene>
    <name evidence="4" type="ORF">TVAG_444150</name>
</gene>
<keyword evidence="2" id="KW-0812">Transmembrane</keyword>
<feature type="transmembrane region" description="Helical" evidence="2">
    <location>
        <begin position="434"/>
        <end position="451"/>
    </location>
</feature>
<dbReference type="OrthoDB" id="58570at2759"/>
<feature type="transmembrane region" description="Helical" evidence="2">
    <location>
        <begin position="527"/>
        <end position="555"/>
    </location>
</feature>
<feature type="compositionally biased region" description="Polar residues" evidence="1">
    <location>
        <begin position="374"/>
        <end position="385"/>
    </location>
</feature>
<dbReference type="VEuPathDB" id="TrichDB:TVAGG3_0305620"/>
<organism evidence="4 5">
    <name type="scientific">Trichomonas vaginalis (strain ATCC PRA-98 / G3)</name>
    <dbReference type="NCBI Taxonomy" id="412133"/>
    <lineage>
        <taxon>Eukaryota</taxon>
        <taxon>Metamonada</taxon>
        <taxon>Parabasalia</taxon>
        <taxon>Trichomonadida</taxon>
        <taxon>Trichomonadidae</taxon>
        <taxon>Trichomonas</taxon>
    </lineage>
</organism>